<proteinExistence type="predicted"/>
<comment type="caution">
    <text evidence="1">The sequence shown here is derived from an EMBL/GenBank/DDBJ whole genome shotgun (WGS) entry which is preliminary data.</text>
</comment>
<evidence type="ECO:0000313" key="1">
    <source>
        <dbReference type="EMBL" id="MBB5035837.1"/>
    </source>
</evidence>
<protein>
    <submittedName>
        <fullName evidence="1">Uncharacterized protein</fullName>
    </submittedName>
</protein>
<name>A0A7W8DN08_9BACT</name>
<dbReference type="AlphaFoldDB" id="A0A7W8DN08"/>
<gene>
    <name evidence="1" type="ORF">HNQ64_000071</name>
</gene>
<dbReference type="Proteomes" id="UP000534294">
    <property type="component" value="Unassembled WGS sequence"/>
</dbReference>
<reference evidence="1 2" key="1">
    <citation type="submission" date="2020-08" db="EMBL/GenBank/DDBJ databases">
        <title>Genomic Encyclopedia of Type Strains, Phase IV (KMG-IV): sequencing the most valuable type-strain genomes for metagenomic binning, comparative biology and taxonomic classification.</title>
        <authorList>
            <person name="Goeker M."/>
        </authorList>
    </citation>
    <scope>NUCLEOTIDE SEQUENCE [LARGE SCALE GENOMIC DNA]</scope>
    <source>
        <strain evidence="1 2">DSM 12251</strain>
    </source>
</reference>
<accession>A0A7W8DN08</accession>
<evidence type="ECO:0000313" key="2">
    <source>
        <dbReference type="Proteomes" id="UP000534294"/>
    </source>
</evidence>
<organism evidence="1 2">
    <name type="scientific">Prosthecobacter dejongeii</name>
    <dbReference type="NCBI Taxonomy" id="48465"/>
    <lineage>
        <taxon>Bacteria</taxon>
        <taxon>Pseudomonadati</taxon>
        <taxon>Verrucomicrobiota</taxon>
        <taxon>Verrucomicrobiia</taxon>
        <taxon>Verrucomicrobiales</taxon>
        <taxon>Verrucomicrobiaceae</taxon>
        <taxon>Prosthecobacter</taxon>
    </lineage>
</organism>
<sequence>MVHPPSARVGYVSYFDYISHSVNRIYVSAHSFIVFLMNNACEEENKITFFKFLLDKEE</sequence>
<dbReference type="EMBL" id="JACHIF010000001">
    <property type="protein sequence ID" value="MBB5035837.1"/>
    <property type="molecule type" value="Genomic_DNA"/>
</dbReference>
<keyword evidence="2" id="KW-1185">Reference proteome</keyword>